<sequence length="444" mass="48229">MRKYLLALAVALLAASLAAPSYAADFKYTGIFRIRGITAEDLDRNENLHDGFQYYDALVRPRFTATSEGGRIWAIYELDYNSGLGGVGSGGANHLFGSTTGDAVAAVNRWLIDFAVPGTTLRARVGRTDYTDPTSEIFDSNGLHRQDGLALYGRLFGPVSLSVFTVKLSEGLTAATDSDNYYLALKWQAAPQIAITPWFGVSRRNGTTAATDYSRYYYALHGQAKLGILDLELQGIYENGTHAENGGVGGRDIDLDAYALLLRSWLTFGKLKLGFYLTWLSGEDNPDNNDFEGFVFPTQAGALDIPNIITGVRYSTITRAQTGATGNNLSSASGIGTGTCTQASCRANGLLVPELLAVFQVTPALDIVGNISYVESAEKITSDGFTNDKDVGWVFEAGLKWKIYKQLALWGFGSYLSAGDYGKIEGGRAPDDAWALYYELRHTW</sequence>
<dbReference type="EMBL" id="JACPUR010000039">
    <property type="protein sequence ID" value="MBI3129231.1"/>
    <property type="molecule type" value="Genomic_DNA"/>
</dbReference>
<evidence type="ECO:0008006" key="4">
    <source>
        <dbReference type="Google" id="ProtNLM"/>
    </source>
</evidence>
<gene>
    <name evidence="2" type="ORF">HYZ11_16610</name>
</gene>
<evidence type="ECO:0000313" key="2">
    <source>
        <dbReference type="EMBL" id="MBI3129231.1"/>
    </source>
</evidence>
<accession>A0A932I4M7</accession>
<feature type="chain" id="PRO_5036744032" description="Alginate export domain-containing protein" evidence="1">
    <location>
        <begin position="24"/>
        <end position="444"/>
    </location>
</feature>
<protein>
    <recommendedName>
        <fullName evidence="4">Alginate export domain-containing protein</fullName>
    </recommendedName>
</protein>
<name>A0A932I4M7_UNCTE</name>
<dbReference type="AlphaFoldDB" id="A0A932I4M7"/>
<comment type="caution">
    <text evidence="2">The sequence shown here is derived from an EMBL/GenBank/DDBJ whole genome shotgun (WGS) entry which is preliminary data.</text>
</comment>
<feature type="signal peptide" evidence="1">
    <location>
        <begin position="1"/>
        <end position="23"/>
    </location>
</feature>
<reference evidence="2" key="1">
    <citation type="submission" date="2020-07" db="EMBL/GenBank/DDBJ databases">
        <title>Huge and variable diversity of episymbiotic CPR bacteria and DPANN archaea in groundwater ecosystems.</title>
        <authorList>
            <person name="He C.Y."/>
            <person name="Keren R."/>
            <person name="Whittaker M."/>
            <person name="Farag I.F."/>
            <person name="Doudna J."/>
            <person name="Cate J.H.D."/>
            <person name="Banfield J.F."/>
        </authorList>
    </citation>
    <scope>NUCLEOTIDE SEQUENCE</scope>
    <source>
        <strain evidence="2">NC_groundwater_763_Ag_S-0.2um_68_21</strain>
    </source>
</reference>
<evidence type="ECO:0000256" key="1">
    <source>
        <dbReference type="SAM" id="SignalP"/>
    </source>
</evidence>
<keyword evidence="1" id="KW-0732">Signal</keyword>
<proteinExistence type="predicted"/>
<evidence type="ECO:0000313" key="3">
    <source>
        <dbReference type="Proteomes" id="UP000782312"/>
    </source>
</evidence>
<dbReference type="Proteomes" id="UP000782312">
    <property type="component" value="Unassembled WGS sequence"/>
</dbReference>
<organism evidence="2 3">
    <name type="scientific">Tectimicrobiota bacterium</name>
    <dbReference type="NCBI Taxonomy" id="2528274"/>
    <lineage>
        <taxon>Bacteria</taxon>
        <taxon>Pseudomonadati</taxon>
        <taxon>Nitrospinota/Tectimicrobiota group</taxon>
        <taxon>Candidatus Tectimicrobiota</taxon>
    </lineage>
</organism>